<dbReference type="SMART" id="SM00419">
    <property type="entry name" value="HTH_CRP"/>
    <property type="match status" value="1"/>
</dbReference>
<dbReference type="InterPro" id="IPR050397">
    <property type="entry name" value="Env_Response_Regulators"/>
</dbReference>
<dbReference type="SUPFAM" id="SSF46785">
    <property type="entry name" value="Winged helix' DNA-binding domain"/>
    <property type="match status" value="1"/>
</dbReference>
<evidence type="ECO:0000313" key="7">
    <source>
        <dbReference type="Proteomes" id="UP000682843"/>
    </source>
</evidence>
<dbReference type="CDD" id="cd00038">
    <property type="entry name" value="CAP_ED"/>
    <property type="match status" value="1"/>
</dbReference>
<keyword evidence="1" id="KW-0805">Transcription regulation</keyword>
<accession>A0ABX8AE53</accession>
<dbReference type="Pfam" id="PF13545">
    <property type="entry name" value="HTH_Crp_2"/>
    <property type="match status" value="1"/>
</dbReference>
<name>A0ABX8AE53_9BRAD</name>
<evidence type="ECO:0000256" key="2">
    <source>
        <dbReference type="ARBA" id="ARBA00023125"/>
    </source>
</evidence>
<feature type="domain" description="Cyclic nucleotide-binding" evidence="4">
    <location>
        <begin position="13"/>
        <end position="115"/>
    </location>
</feature>
<dbReference type="Gene3D" id="1.10.10.10">
    <property type="entry name" value="Winged helix-like DNA-binding domain superfamily/Winged helix DNA-binding domain"/>
    <property type="match status" value="1"/>
</dbReference>
<gene>
    <name evidence="6" type="ORF">RPMA_24025</name>
</gene>
<reference evidence="6 7" key="1">
    <citation type="submission" date="2019-02" db="EMBL/GenBank/DDBJ databases">
        <title>Emended description of the genus Rhodopseudomonas and description of Rhodopseudomonas albus sp. nov., a non-phototrophic, heavy-metal-tolerant bacterium isolated from garden soil.</title>
        <authorList>
            <person name="Bao Z."/>
            <person name="Cao W.W."/>
            <person name="Sato Y."/>
            <person name="Nishizawa T."/>
            <person name="Zhao J."/>
            <person name="Guo Y."/>
            <person name="Ohta H."/>
        </authorList>
    </citation>
    <scope>NUCLEOTIDE SEQUENCE [LARGE SCALE GENOMIC DNA]</scope>
    <source>
        <strain evidence="6 7">SK50-23</strain>
    </source>
</reference>
<dbReference type="InterPro" id="IPR000595">
    <property type="entry name" value="cNMP-bd_dom"/>
</dbReference>
<dbReference type="SUPFAM" id="SSF51206">
    <property type="entry name" value="cAMP-binding domain-like"/>
    <property type="match status" value="1"/>
</dbReference>
<dbReference type="SMART" id="SM00100">
    <property type="entry name" value="cNMP"/>
    <property type="match status" value="1"/>
</dbReference>
<dbReference type="InterPro" id="IPR036390">
    <property type="entry name" value="WH_DNA-bd_sf"/>
</dbReference>
<dbReference type="InterPro" id="IPR014710">
    <property type="entry name" value="RmlC-like_jellyroll"/>
</dbReference>
<sequence length="235" mass="25521">MTIDSSLVAHLPLFAGLDIATCETILRDAHSLHVTKNKAVFEQGEEVHSFYLLLHGHIRAAKMTPAGEQVIVRYVSAGEIFGVAQAIGLATYPATAIAVEDSVILAWPVAAWARLTAEFPTLAANTLKTVGGRLQEAHSRVVEMSTEQVEQRVAHALLRLADQSGRKSDEGTAIDFPLSRQDIAEMTGATIFTVSRTLSSWEQRGLITSSRQRVVLRDPVALRILADTVPDDKDA</sequence>
<protein>
    <submittedName>
        <fullName evidence="6">Crp/Fnr family transcriptional regulator</fullName>
    </submittedName>
</protein>
<dbReference type="InterPro" id="IPR036388">
    <property type="entry name" value="WH-like_DNA-bd_sf"/>
</dbReference>
<feature type="domain" description="HTH crp-type" evidence="5">
    <location>
        <begin position="147"/>
        <end position="220"/>
    </location>
</feature>
<dbReference type="InterPro" id="IPR018490">
    <property type="entry name" value="cNMP-bd_dom_sf"/>
</dbReference>
<dbReference type="Proteomes" id="UP000682843">
    <property type="component" value="Chromosome"/>
</dbReference>
<evidence type="ECO:0000259" key="5">
    <source>
        <dbReference type="PROSITE" id="PS51063"/>
    </source>
</evidence>
<dbReference type="EMBL" id="CP036498">
    <property type="protein sequence ID" value="QUS41572.1"/>
    <property type="molecule type" value="Genomic_DNA"/>
</dbReference>
<keyword evidence="3" id="KW-0804">Transcription</keyword>
<dbReference type="InterPro" id="IPR012318">
    <property type="entry name" value="HTH_CRP"/>
</dbReference>
<dbReference type="PANTHER" id="PTHR24567">
    <property type="entry name" value="CRP FAMILY TRANSCRIPTIONAL REGULATORY PROTEIN"/>
    <property type="match status" value="1"/>
</dbReference>
<keyword evidence="7" id="KW-1185">Reference proteome</keyword>
<proteinExistence type="predicted"/>
<organism evidence="6 7">
    <name type="scientific">Tardiphaga alba</name>
    <dbReference type="NCBI Taxonomy" id="340268"/>
    <lineage>
        <taxon>Bacteria</taxon>
        <taxon>Pseudomonadati</taxon>
        <taxon>Pseudomonadota</taxon>
        <taxon>Alphaproteobacteria</taxon>
        <taxon>Hyphomicrobiales</taxon>
        <taxon>Nitrobacteraceae</taxon>
        <taxon>Tardiphaga</taxon>
    </lineage>
</organism>
<dbReference type="PRINTS" id="PR00034">
    <property type="entry name" value="HTHCRP"/>
</dbReference>
<evidence type="ECO:0000256" key="1">
    <source>
        <dbReference type="ARBA" id="ARBA00023015"/>
    </source>
</evidence>
<dbReference type="PROSITE" id="PS51063">
    <property type="entry name" value="HTH_CRP_2"/>
    <property type="match status" value="1"/>
</dbReference>
<dbReference type="CDD" id="cd00092">
    <property type="entry name" value="HTH_CRP"/>
    <property type="match status" value="1"/>
</dbReference>
<dbReference type="PANTHER" id="PTHR24567:SF28">
    <property type="entry name" value="LISTERIOLYSIN REGULATORY PROTEIN"/>
    <property type="match status" value="1"/>
</dbReference>
<keyword evidence="2" id="KW-0238">DNA-binding</keyword>
<dbReference type="RefSeq" id="WP_211910213.1">
    <property type="nucleotide sequence ID" value="NZ_CP036498.1"/>
</dbReference>
<dbReference type="Pfam" id="PF00027">
    <property type="entry name" value="cNMP_binding"/>
    <property type="match status" value="1"/>
</dbReference>
<evidence type="ECO:0000313" key="6">
    <source>
        <dbReference type="EMBL" id="QUS41572.1"/>
    </source>
</evidence>
<dbReference type="PROSITE" id="PS50042">
    <property type="entry name" value="CNMP_BINDING_3"/>
    <property type="match status" value="1"/>
</dbReference>
<evidence type="ECO:0000259" key="4">
    <source>
        <dbReference type="PROSITE" id="PS50042"/>
    </source>
</evidence>
<evidence type="ECO:0000256" key="3">
    <source>
        <dbReference type="ARBA" id="ARBA00023163"/>
    </source>
</evidence>
<dbReference type="Gene3D" id="2.60.120.10">
    <property type="entry name" value="Jelly Rolls"/>
    <property type="match status" value="1"/>
</dbReference>